<evidence type="ECO:0000256" key="1">
    <source>
        <dbReference type="ARBA" id="ARBA00008721"/>
    </source>
</evidence>
<dbReference type="RefSeq" id="WP_338397069.1">
    <property type="nucleotide sequence ID" value="NZ_AP025292.1"/>
</dbReference>
<keyword evidence="4 9" id="KW-0732">Signal</keyword>
<dbReference type="PANTHER" id="PTHR47466">
    <property type="match status" value="1"/>
</dbReference>
<keyword evidence="5" id="KW-0378">Hydrolase</keyword>
<evidence type="ECO:0000259" key="10">
    <source>
        <dbReference type="PROSITE" id="PS50093"/>
    </source>
</evidence>
<keyword evidence="6" id="KW-0862">Zinc</keyword>
<dbReference type="InterPro" id="IPR000601">
    <property type="entry name" value="PKD_dom"/>
</dbReference>
<keyword evidence="8" id="KW-1015">Disulfide bond</keyword>
<keyword evidence="7" id="KW-0482">Metalloprotease</keyword>
<dbReference type="InterPro" id="IPR013783">
    <property type="entry name" value="Ig-like_fold"/>
</dbReference>
<keyword evidence="3" id="KW-0479">Metal-binding</keyword>
<accession>A0ABM7VG38</accession>
<evidence type="ECO:0000313" key="12">
    <source>
        <dbReference type="Proteomes" id="UP001354989"/>
    </source>
</evidence>
<dbReference type="InterPro" id="IPR026444">
    <property type="entry name" value="Secre_tail"/>
</dbReference>
<dbReference type="SUPFAM" id="SSF55486">
    <property type="entry name" value="Metalloproteases ('zincins'), catalytic domain"/>
    <property type="match status" value="1"/>
</dbReference>
<dbReference type="Gene3D" id="2.60.40.10">
    <property type="entry name" value="Immunoglobulins"/>
    <property type="match status" value="3"/>
</dbReference>
<protein>
    <recommendedName>
        <fullName evidence="10">PKD domain-containing protein</fullName>
    </recommendedName>
</protein>
<dbReference type="SUPFAM" id="SSF49299">
    <property type="entry name" value="PKD domain"/>
    <property type="match status" value="2"/>
</dbReference>
<organism evidence="11 12">
    <name type="scientific">Persicobacter psychrovividus</name>
    <dbReference type="NCBI Taxonomy" id="387638"/>
    <lineage>
        <taxon>Bacteria</taxon>
        <taxon>Pseudomonadati</taxon>
        <taxon>Bacteroidota</taxon>
        <taxon>Cytophagia</taxon>
        <taxon>Cytophagales</taxon>
        <taxon>Persicobacteraceae</taxon>
        <taxon>Persicobacter</taxon>
    </lineage>
</organism>
<dbReference type="Pfam" id="PF05572">
    <property type="entry name" value="Peptidase_M43"/>
    <property type="match status" value="1"/>
</dbReference>
<comment type="similarity">
    <text evidence="1">Belongs to the peptidase M43B family.</text>
</comment>
<dbReference type="CDD" id="cd00146">
    <property type="entry name" value="PKD"/>
    <property type="match status" value="1"/>
</dbReference>
<reference evidence="11 12" key="1">
    <citation type="submission" date="2021-12" db="EMBL/GenBank/DDBJ databases">
        <title>Genome sequencing of bacteria with rrn-lacking chromosome and rrn-plasmid.</title>
        <authorList>
            <person name="Anda M."/>
            <person name="Iwasaki W."/>
        </authorList>
    </citation>
    <scope>NUCLEOTIDE SEQUENCE [LARGE SCALE GENOMIC DNA]</scope>
    <source>
        <strain evidence="11 12">NBRC 101262</strain>
    </source>
</reference>
<dbReference type="CDD" id="cd04275">
    <property type="entry name" value="ZnMc_pappalysin_like"/>
    <property type="match status" value="1"/>
</dbReference>
<name>A0ABM7VG38_9BACT</name>
<dbReference type="PROSITE" id="PS50093">
    <property type="entry name" value="PKD"/>
    <property type="match status" value="1"/>
</dbReference>
<evidence type="ECO:0000256" key="6">
    <source>
        <dbReference type="ARBA" id="ARBA00022833"/>
    </source>
</evidence>
<dbReference type="InterPro" id="IPR035986">
    <property type="entry name" value="PKD_dom_sf"/>
</dbReference>
<evidence type="ECO:0000256" key="2">
    <source>
        <dbReference type="ARBA" id="ARBA00022670"/>
    </source>
</evidence>
<sequence length="1699" mass="189361">MHLRFNLLLLLFLSLQGYLFAQEQEICATVEMQQQLQRQFPEALSDDRFEQFINEKVAFRRAHRFAENTIDTMFIPVVVHVIHDGSAVGQGTNISSAQVESQIVVLNEDFQKIAGTRGDNDDPVGTGMPIQFVLAVFDEEGVELPEHGINRVPLSDFGLYGELDKNTVQNTIKAATSWNPDHYFNMWVVPLSGGLLGYAQFPVASGLPGLDIPGLPTLAETDGVVMHTEVFGSKEKGNFNLMSGYDLGRVTTHEVGHWIGLRHIWGDGDCSADDYCEDTPNSSGPNRSCGNEYSCGSYDMVENYMDYTADACKNIFTVHQKERSMVVMENSPRRKELLNSPAIFRGFRATATASQTTIKASQQVLYTVKANAEIDRLEWVFEGGETEDLTLDSLWVTYPQAGAFDVRLTAYSTAGDTSVYEAENMMLVLQPQAAPLANVVESKSEVLTYERVFFRVEGEDDVAHFEWHFEGGSPEVSYEARPVVMYADTGRFDVRLKVENILGSDEQTYTDLLRVLSGAEIALNTDSLYHDFGRDTTAFEETVVIYNRGESDLQFEVDVEVLTEGEHQTGMPIFSLDGKVLDSKDLLSSSAVENSNSEKYTEKRSTDFPELYDWQDITSTGYSVGLSGDDTYKFINLPFNFPFYEEEYSRMYISTNGLLGFGNGSTTFNSQVLPNTAAPNNLIAMMWKDLVVYSGRVFAKEESNRLILQFNEISSYSGGPTYTFQAILYSNGNIKLQYRELSSSTTTGVIGIENADGTEGILTSSSGQSGYDDTFAVLYQRVKELVQGPNEGVVAAGDSTILQLYKSPLMMSRGRHEYQVNIHSNDSSQLITRLPVVFDIDSIHSFQFADSIDWGIAKIGVTSTRQLNFVNTGNFDVPLRLQTSGVFTVSSDTVIVPAFTALNLPVSMRAEDTLDYRASLYVQQLLAAPLLDSVSLTGTGVLTRAKIRLSTDSIAVSSDVNRAMRYNLLVFNDGEDDLEFSVFSDVEQVLVLSGVDRVARPNGYQSVAINITPDKQGVSEYFLRISHNEIGKDTLVVPLSVRGMLPAAVRFSQDTVEVQVYQGQKKTVSDQLFLKNIGDYSAYVNLQKYDLQYLRLDWSNRTITGLDSAFVSLDFDIPFHHPLGENYGRILSRLGYSSYQDTVIIKQVVLPNAPPMPINSTLSLSIEVNELREFDMDSIFSDADGDPLNYTLHHSHHSINHLVIMEGRKLKVMGREAGIYQFRVEATDIKGGSGWLSVYLNFMEPTQPRVTRQIPEQIIPRGGAQTLYLYSYFNKGNGMPLTFSVQHMDNVSFLGAEINGDQLLLTGIAAGERSVTVRATDHRGGWVESTFLAKVADNHFPELTHPLPTSFGEHADIQLNLLDYFSDQDNDLITFELEGFSADATVNACWLSGNTLFLQTREQGSTQLQINVQDEHGGRLTHEYSFGVSENSGPSVRLSSEEVALSTHVQYEYNLEQWFHAGVHAPLTYELMNFHLDGAIEEVKESSLTLFYHKAEERSLSIKATDQIGQSVLLDLGLILTNNEEPIKMQDDLLVLSVGESKSYQMNELFYDAEGDSIFCKINSPENEYFDAQINNQTLTITPKADGIKDLAIEVTDHLGRSRTHLIGLQILRVLNVDTGHQMQLSPNPFRANFELLHLPEEEGLTIFVHDVEGRAIMSFTTEGQSQLSIDSRSWAAGVYLLTIRGEGGVQQFKIVKLP</sequence>
<dbReference type="InterPro" id="IPR008754">
    <property type="entry name" value="Peptidase_M43"/>
</dbReference>
<evidence type="ECO:0000256" key="3">
    <source>
        <dbReference type="ARBA" id="ARBA00022723"/>
    </source>
</evidence>
<dbReference type="NCBIfam" id="TIGR04183">
    <property type="entry name" value="Por_Secre_tail"/>
    <property type="match status" value="1"/>
</dbReference>
<dbReference type="Proteomes" id="UP001354989">
    <property type="component" value="Chromosome"/>
</dbReference>
<keyword evidence="2" id="KW-0645">Protease</keyword>
<evidence type="ECO:0000256" key="8">
    <source>
        <dbReference type="ARBA" id="ARBA00023157"/>
    </source>
</evidence>
<proteinExistence type="inferred from homology"/>
<feature type="signal peptide" evidence="9">
    <location>
        <begin position="1"/>
        <end position="21"/>
    </location>
</feature>
<evidence type="ECO:0000256" key="9">
    <source>
        <dbReference type="SAM" id="SignalP"/>
    </source>
</evidence>
<evidence type="ECO:0000256" key="5">
    <source>
        <dbReference type="ARBA" id="ARBA00022801"/>
    </source>
</evidence>
<evidence type="ECO:0000256" key="4">
    <source>
        <dbReference type="ARBA" id="ARBA00022729"/>
    </source>
</evidence>
<dbReference type="SMART" id="SM00089">
    <property type="entry name" value="PKD"/>
    <property type="match status" value="3"/>
</dbReference>
<evidence type="ECO:0000313" key="11">
    <source>
        <dbReference type="EMBL" id="BDC99894.1"/>
    </source>
</evidence>
<dbReference type="InterPro" id="IPR024079">
    <property type="entry name" value="MetalloPept_cat_dom_sf"/>
</dbReference>
<dbReference type="EMBL" id="AP025292">
    <property type="protein sequence ID" value="BDC99894.1"/>
    <property type="molecule type" value="Genomic_DNA"/>
</dbReference>
<dbReference type="Gene3D" id="3.40.390.10">
    <property type="entry name" value="Collagenase (Catalytic Domain)"/>
    <property type="match status" value="1"/>
</dbReference>
<gene>
    <name evidence="11" type="ORF">PEPS_21750</name>
</gene>
<evidence type="ECO:0000256" key="7">
    <source>
        <dbReference type="ARBA" id="ARBA00023049"/>
    </source>
</evidence>
<dbReference type="InterPro" id="IPR022409">
    <property type="entry name" value="PKD/Chitinase_dom"/>
</dbReference>
<keyword evidence="12" id="KW-1185">Reference proteome</keyword>
<dbReference type="PANTHER" id="PTHR47466:SF1">
    <property type="entry name" value="METALLOPROTEASE MEP1 (AFU_ORTHOLOGUE AFUA_1G07730)-RELATED"/>
    <property type="match status" value="1"/>
</dbReference>
<feature type="domain" description="PKD" evidence="10">
    <location>
        <begin position="435"/>
        <end position="520"/>
    </location>
</feature>
<feature type="chain" id="PRO_5046490451" description="PKD domain-containing protein" evidence="9">
    <location>
        <begin position="22"/>
        <end position="1699"/>
    </location>
</feature>